<evidence type="ECO:0000256" key="2">
    <source>
        <dbReference type="ARBA" id="ARBA00022618"/>
    </source>
</evidence>
<proteinExistence type="inferred from homology"/>
<gene>
    <name evidence="8" type="ORF">BABINDRAFT_159066</name>
</gene>
<reference evidence="9" key="1">
    <citation type="submission" date="2016-05" db="EMBL/GenBank/DDBJ databases">
        <title>Comparative genomics of biotechnologically important yeasts.</title>
        <authorList>
            <consortium name="DOE Joint Genome Institute"/>
            <person name="Riley R."/>
            <person name="Haridas S."/>
            <person name="Wolfe K.H."/>
            <person name="Lopes M.R."/>
            <person name="Hittinger C.T."/>
            <person name="Goker M."/>
            <person name="Salamov A."/>
            <person name="Wisecaver J."/>
            <person name="Long T.M."/>
            <person name="Aerts A.L."/>
            <person name="Barry K."/>
            <person name="Choi C."/>
            <person name="Clum A."/>
            <person name="Coughlan A.Y."/>
            <person name="Deshpande S."/>
            <person name="Douglass A.P."/>
            <person name="Hanson S.J."/>
            <person name="Klenk H.-P."/>
            <person name="Labutti K."/>
            <person name="Lapidus A."/>
            <person name="Lindquist E."/>
            <person name="Lipzen A."/>
            <person name="Meier-Kolthoff J.P."/>
            <person name="Ohm R.A."/>
            <person name="Otillar R.P."/>
            <person name="Pangilinan J."/>
            <person name="Peng Y."/>
            <person name="Rokas A."/>
            <person name="Rosa C.A."/>
            <person name="Scheuner C."/>
            <person name="Sibirny A.A."/>
            <person name="Slot J.C."/>
            <person name="Stielow J.B."/>
            <person name="Sun H."/>
            <person name="Kurtzman C.P."/>
            <person name="Blackwell M."/>
            <person name="Grigoriev I.V."/>
            <person name="Jeffries T.W."/>
        </authorList>
    </citation>
    <scope>NUCLEOTIDE SEQUENCE [LARGE SCALE GENOMIC DNA]</scope>
    <source>
        <strain evidence="9">NRRL Y-12698</strain>
    </source>
</reference>
<feature type="domain" description="Ataxin-10" evidence="7">
    <location>
        <begin position="372"/>
        <end position="469"/>
    </location>
</feature>
<evidence type="ECO:0000256" key="5">
    <source>
        <dbReference type="ARBA" id="ARBA00044801"/>
    </source>
</evidence>
<keyword evidence="9" id="KW-1185">Reference proteome</keyword>
<dbReference type="GO" id="GO:0051301">
    <property type="term" value="P:cell division"/>
    <property type="evidence" value="ECO:0007669"/>
    <property type="project" value="UniProtKB-KW"/>
</dbReference>
<dbReference type="RefSeq" id="XP_018987816.1">
    <property type="nucleotide sequence ID" value="XM_019127444.1"/>
</dbReference>
<dbReference type="Gene3D" id="1.25.10.10">
    <property type="entry name" value="Leucine-rich Repeat Variant"/>
    <property type="match status" value="1"/>
</dbReference>
<dbReference type="EMBL" id="KV454426">
    <property type="protein sequence ID" value="ODQ82488.1"/>
    <property type="molecule type" value="Genomic_DNA"/>
</dbReference>
<dbReference type="InterPro" id="IPR019156">
    <property type="entry name" value="Ataxin-10_domain"/>
</dbReference>
<evidence type="ECO:0000313" key="8">
    <source>
        <dbReference type="EMBL" id="ODQ82488.1"/>
    </source>
</evidence>
<dbReference type="AlphaFoldDB" id="A0A1E3QXT8"/>
<keyword evidence="3" id="KW-0131">Cell cycle</keyword>
<dbReference type="Pfam" id="PF09759">
    <property type="entry name" value="Atx10homo_assoc"/>
    <property type="match status" value="1"/>
</dbReference>
<dbReference type="GO" id="GO:0005829">
    <property type="term" value="C:cytosol"/>
    <property type="evidence" value="ECO:0007669"/>
    <property type="project" value="TreeGrafter"/>
</dbReference>
<dbReference type="InterPro" id="IPR011989">
    <property type="entry name" value="ARM-like"/>
</dbReference>
<dbReference type="InterPro" id="IPR051374">
    <property type="entry name" value="Ataxin-10/CTR86_families"/>
</dbReference>
<evidence type="ECO:0000259" key="7">
    <source>
        <dbReference type="Pfam" id="PF09759"/>
    </source>
</evidence>
<protein>
    <recommendedName>
        <fullName evidence="5">Ataxin-10 homolog</fullName>
    </recommendedName>
    <alternativeName>
        <fullName evidence="6">Copper transport protein 86</fullName>
    </alternativeName>
</protein>
<dbReference type="SUPFAM" id="SSF48371">
    <property type="entry name" value="ARM repeat"/>
    <property type="match status" value="1"/>
</dbReference>
<dbReference type="InterPro" id="IPR016024">
    <property type="entry name" value="ARM-type_fold"/>
</dbReference>
<evidence type="ECO:0000256" key="3">
    <source>
        <dbReference type="ARBA" id="ARBA00023306"/>
    </source>
</evidence>
<comment type="function">
    <text evidence="4">May play a role in the regulation of cytokinesis.</text>
</comment>
<dbReference type="Proteomes" id="UP000094336">
    <property type="component" value="Unassembled WGS sequence"/>
</dbReference>
<comment type="similarity">
    <text evidence="1">Belongs to the ataxin-10 family.</text>
</comment>
<sequence>MEEILQRVLSILSQENNLDIYPGTLTELGAALQRTVIDEEFRITESALEVVWNTLVQILQLGIVDGACDDETEFRLRILRGAVLMARNLAVNNQSIPAEIGIHGHAFCLARMAAETNEETRTASPHASLYHNLYIALWQLLANLSAGIGVSFRDWLAPLSSLPLTTEDVRFPAFRILDNMFASAEVLSDALNQQQQLVSYLLVEMVGFDTDHELPPSGLALVTLLTKIVSHEGFGEFLSSVGGDKTLLCLQLVQLVVTSQKADYWDNYEVTAMLVWIWERAAELSARACDILPRQLHEPAELASVHAQLLILLDLLSDLAKYEEARSFLTHYNAVETLVGLLGNVHAHTERVTIKDRGTRIEDATKKYFPHIKSLVVEILAFLTFENFEVQEQIRNFHGLQLALACCNIDDNDPYIKERLIILLRYLLANNPKNQEYVALLEAREAVNDEVLEEAGFEVDILEGRVKLKQTNREEIMKLTKKGVSEVTSRGLEGEN</sequence>
<keyword evidence="2" id="KW-0132">Cell division</keyword>
<evidence type="ECO:0000313" key="9">
    <source>
        <dbReference type="Proteomes" id="UP000094336"/>
    </source>
</evidence>
<evidence type="ECO:0000256" key="1">
    <source>
        <dbReference type="ARBA" id="ARBA00008384"/>
    </source>
</evidence>
<name>A0A1E3QXT8_9ASCO</name>
<dbReference type="OrthoDB" id="379794at2759"/>
<organism evidence="8 9">
    <name type="scientific">Babjeviella inositovora NRRL Y-12698</name>
    <dbReference type="NCBI Taxonomy" id="984486"/>
    <lineage>
        <taxon>Eukaryota</taxon>
        <taxon>Fungi</taxon>
        <taxon>Dikarya</taxon>
        <taxon>Ascomycota</taxon>
        <taxon>Saccharomycotina</taxon>
        <taxon>Pichiomycetes</taxon>
        <taxon>Serinales incertae sedis</taxon>
        <taxon>Babjeviella</taxon>
    </lineage>
</organism>
<dbReference type="GeneID" id="30145297"/>
<accession>A0A1E3QXT8</accession>
<dbReference type="PANTHER" id="PTHR13255">
    <property type="entry name" value="ATAXIN-10"/>
    <property type="match status" value="1"/>
</dbReference>
<evidence type="ECO:0000256" key="6">
    <source>
        <dbReference type="ARBA" id="ARBA00044805"/>
    </source>
</evidence>
<evidence type="ECO:0000256" key="4">
    <source>
        <dbReference type="ARBA" id="ARBA00044746"/>
    </source>
</evidence>
<dbReference type="PANTHER" id="PTHR13255:SF0">
    <property type="entry name" value="ATAXIN-10"/>
    <property type="match status" value="1"/>
</dbReference>